<accession>A0A9Q3D0V9</accession>
<dbReference type="AlphaFoldDB" id="A0A9Q3D0V9"/>
<organism evidence="2 3">
    <name type="scientific">Austropuccinia psidii MF-1</name>
    <dbReference type="NCBI Taxonomy" id="1389203"/>
    <lineage>
        <taxon>Eukaryota</taxon>
        <taxon>Fungi</taxon>
        <taxon>Dikarya</taxon>
        <taxon>Basidiomycota</taxon>
        <taxon>Pucciniomycotina</taxon>
        <taxon>Pucciniomycetes</taxon>
        <taxon>Pucciniales</taxon>
        <taxon>Sphaerophragmiaceae</taxon>
        <taxon>Austropuccinia</taxon>
    </lineage>
</organism>
<comment type="caution">
    <text evidence="2">The sequence shown here is derived from an EMBL/GenBank/DDBJ whole genome shotgun (WGS) entry which is preliminary data.</text>
</comment>
<name>A0A9Q3D0V9_9BASI</name>
<proteinExistence type="predicted"/>
<dbReference type="EMBL" id="AVOT02012070">
    <property type="protein sequence ID" value="MBW0493447.1"/>
    <property type="molecule type" value="Genomic_DNA"/>
</dbReference>
<reference evidence="2" key="1">
    <citation type="submission" date="2021-03" db="EMBL/GenBank/DDBJ databases">
        <title>Draft genome sequence of rust myrtle Austropuccinia psidii MF-1, a brazilian biotype.</title>
        <authorList>
            <person name="Quecine M.C."/>
            <person name="Pachon D.M.R."/>
            <person name="Bonatelli M.L."/>
            <person name="Correr F.H."/>
            <person name="Franceschini L.M."/>
            <person name="Leite T.F."/>
            <person name="Margarido G.R.A."/>
            <person name="Almeida C.A."/>
            <person name="Ferrarezi J.A."/>
            <person name="Labate C.A."/>
        </authorList>
    </citation>
    <scope>NUCLEOTIDE SEQUENCE</scope>
    <source>
        <strain evidence="2">MF-1</strain>
    </source>
</reference>
<sequence>MDQQSTSNLSPLPLEDTVEEQYFEESEEEDQTEKFQSLMNKMKDFLLAQGKKKGKRTQSKSFTPRASPSEPKLPRNVRPEESPS</sequence>
<evidence type="ECO:0000256" key="1">
    <source>
        <dbReference type="SAM" id="MobiDB-lite"/>
    </source>
</evidence>
<feature type="region of interest" description="Disordered" evidence="1">
    <location>
        <begin position="1"/>
        <end position="84"/>
    </location>
</feature>
<evidence type="ECO:0000313" key="2">
    <source>
        <dbReference type="EMBL" id="MBW0493447.1"/>
    </source>
</evidence>
<dbReference type="Proteomes" id="UP000765509">
    <property type="component" value="Unassembled WGS sequence"/>
</dbReference>
<protein>
    <submittedName>
        <fullName evidence="2">Uncharacterized protein</fullName>
    </submittedName>
</protein>
<feature type="compositionally biased region" description="Acidic residues" evidence="1">
    <location>
        <begin position="16"/>
        <end position="31"/>
    </location>
</feature>
<gene>
    <name evidence="2" type="ORF">O181_033162</name>
</gene>
<evidence type="ECO:0000313" key="3">
    <source>
        <dbReference type="Proteomes" id="UP000765509"/>
    </source>
</evidence>
<keyword evidence="3" id="KW-1185">Reference proteome</keyword>
<feature type="compositionally biased region" description="Polar residues" evidence="1">
    <location>
        <begin position="1"/>
        <end position="10"/>
    </location>
</feature>